<dbReference type="PANTHER" id="PTHR38121:SF2">
    <property type="entry name" value="ACYLTRANSFERASE 3 DOMAIN-CONTAINING PROTEIN"/>
    <property type="match status" value="1"/>
</dbReference>
<dbReference type="PANTHER" id="PTHR38121">
    <property type="entry name" value="GH16 DOMAIN-CONTAINING PROTEIN"/>
    <property type="match status" value="1"/>
</dbReference>
<dbReference type="InterPro" id="IPR013320">
    <property type="entry name" value="ConA-like_dom_sf"/>
</dbReference>
<evidence type="ECO:0000313" key="3">
    <source>
        <dbReference type="Proteomes" id="UP000726737"/>
    </source>
</evidence>
<dbReference type="InterPro" id="IPR000757">
    <property type="entry name" value="Beta-glucanase-like"/>
</dbReference>
<dbReference type="Pfam" id="PF00722">
    <property type="entry name" value="Glyco_hydro_16"/>
    <property type="match status" value="1"/>
</dbReference>
<gene>
    <name evidence="2" type="ORF">BG011_001089</name>
</gene>
<dbReference type="SUPFAM" id="SSF49899">
    <property type="entry name" value="Concanavalin A-like lectins/glucanases"/>
    <property type="match status" value="1"/>
</dbReference>
<dbReference type="Proteomes" id="UP000726737">
    <property type="component" value="Unassembled WGS sequence"/>
</dbReference>
<proteinExistence type="predicted"/>
<dbReference type="Gene3D" id="2.60.120.200">
    <property type="match status" value="1"/>
</dbReference>
<dbReference type="GO" id="GO:0004553">
    <property type="term" value="F:hydrolase activity, hydrolyzing O-glycosyl compounds"/>
    <property type="evidence" value="ECO:0007669"/>
    <property type="project" value="InterPro"/>
</dbReference>
<reference evidence="2" key="1">
    <citation type="journal article" date="2020" name="Fungal Divers.">
        <title>Resolving the Mortierellaceae phylogeny through synthesis of multi-gene phylogenetics and phylogenomics.</title>
        <authorList>
            <person name="Vandepol N."/>
            <person name="Liber J."/>
            <person name="Desiro A."/>
            <person name="Na H."/>
            <person name="Kennedy M."/>
            <person name="Barry K."/>
            <person name="Grigoriev I.V."/>
            <person name="Miller A.N."/>
            <person name="O'Donnell K."/>
            <person name="Stajich J.E."/>
            <person name="Bonito G."/>
        </authorList>
    </citation>
    <scope>NUCLEOTIDE SEQUENCE</scope>
    <source>
        <strain evidence="2">KOD948</strain>
    </source>
</reference>
<accession>A0A9P6TV90</accession>
<organism evidence="2 3">
    <name type="scientific">Mortierella polycephala</name>
    <dbReference type="NCBI Taxonomy" id="41804"/>
    <lineage>
        <taxon>Eukaryota</taxon>
        <taxon>Fungi</taxon>
        <taxon>Fungi incertae sedis</taxon>
        <taxon>Mucoromycota</taxon>
        <taxon>Mortierellomycotina</taxon>
        <taxon>Mortierellomycetes</taxon>
        <taxon>Mortierellales</taxon>
        <taxon>Mortierellaceae</taxon>
        <taxon>Mortierella</taxon>
    </lineage>
</organism>
<dbReference type="AlphaFoldDB" id="A0A9P6TV90"/>
<name>A0A9P6TV90_9FUNG</name>
<dbReference type="EMBL" id="JAAAJA010001264">
    <property type="protein sequence ID" value="KAG0247678.1"/>
    <property type="molecule type" value="Genomic_DNA"/>
</dbReference>
<sequence>MSIAAAISAMGIHSKNKEPHATDFFESLTVPAAAGGTSDDKGQEYNSDFLAPKFIIPHEKGPERWSCQYNKNEITSTKHGTIISIGKRSTTKPFSCGELISRQPNIGYGTYSVDMISTNIPGHVTALFVIANDISELDIELTGRDPTVVWINIWEGSKQHPIKVPLGFDASKDWHNYAIEWRKDFVAWYVDGKLIHKRSDVSTADPATTQYKLALNSWTHDNDDQWAGKFRYPSDGHVPKSYFRNLSYKSG</sequence>
<dbReference type="OrthoDB" id="4781at2759"/>
<comment type="caution">
    <text evidence="2">The sequence shown here is derived from an EMBL/GenBank/DDBJ whole genome shotgun (WGS) entry which is preliminary data.</text>
</comment>
<protein>
    <recommendedName>
        <fullName evidence="1">GH16 domain-containing protein</fullName>
    </recommendedName>
</protein>
<dbReference type="PROSITE" id="PS51762">
    <property type="entry name" value="GH16_2"/>
    <property type="match status" value="1"/>
</dbReference>
<keyword evidence="3" id="KW-1185">Reference proteome</keyword>
<evidence type="ECO:0000313" key="2">
    <source>
        <dbReference type="EMBL" id="KAG0247678.1"/>
    </source>
</evidence>
<feature type="domain" description="GH16" evidence="1">
    <location>
        <begin position="23"/>
        <end position="251"/>
    </location>
</feature>
<evidence type="ECO:0000259" key="1">
    <source>
        <dbReference type="PROSITE" id="PS51762"/>
    </source>
</evidence>
<dbReference type="GO" id="GO:0005975">
    <property type="term" value="P:carbohydrate metabolic process"/>
    <property type="evidence" value="ECO:0007669"/>
    <property type="project" value="InterPro"/>
</dbReference>